<comment type="caution">
    <text evidence="4">The sequence shown here is derived from an EMBL/GenBank/DDBJ whole genome shotgun (WGS) entry which is preliminary data.</text>
</comment>
<organism evidence="4 5">
    <name type="scientific">Sphingomonas tagetis</name>
    <dbReference type="NCBI Taxonomy" id="2949092"/>
    <lineage>
        <taxon>Bacteria</taxon>
        <taxon>Pseudomonadati</taxon>
        <taxon>Pseudomonadota</taxon>
        <taxon>Alphaproteobacteria</taxon>
        <taxon>Sphingomonadales</taxon>
        <taxon>Sphingomonadaceae</taxon>
        <taxon>Sphingomonas</taxon>
    </lineage>
</organism>
<accession>A0A9X2HFU4</accession>
<sequence length="356" mass="39495">MKYQVTLSGSGHRFECGEKQNILAAGLEAGFMLPYNCRSGFCRTCKSKVVEGAISYADQPMTHYLTVAEHEAGYALLCQANPRSDLLIETDEIIGAENIRPHQTPCRIVAMDRAADDVMILKLRLPQNENVRYFPGQHLAFDLGEGVKREYSIANVCKPEGVTELELHIRHTPGGVFTDRLFNEMALKALLRLEMPLGTFFLRSDSDRPVMLLATGTGFAPIKAMVEHAIATGEIGQRSFTLYWGGRREEDLYMAGLAREWAGQYPGFTFHPVLSRAPDGEWQGRTGHVQDQLIADHPDLSGADVYACGSPAMIEDTARRFEAMGGQGPAHFYADEFLTAAERAARTQEAFEEDRA</sequence>
<dbReference type="CDD" id="cd00207">
    <property type="entry name" value="fer2"/>
    <property type="match status" value="1"/>
</dbReference>
<dbReference type="InterPro" id="IPR001041">
    <property type="entry name" value="2Fe-2S_ferredoxin-type"/>
</dbReference>
<dbReference type="Proteomes" id="UP001139451">
    <property type="component" value="Unassembled WGS sequence"/>
</dbReference>
<evidence type="ECO:0000313" key="5">
    <source>
        <dbReference type="Proteomes" id="UP001139451"/>
    </source>
</evidence>
<dbReference type="InterPro" id="IPR008333">
    <property type="entry name" value="Cbr1-like_FAD-bd_dom"/>
</dbReference>
<feature type="domain" description="2Fe-2S ferredoxin-type" evidence="2">
    <location>
        <begin position="3"/>
        <end position="94"/>
    </location>
</feature>
<protein>
    <submittedName>
        <fullName evidence="4">2Fe-2S iron-sulfur cluster-binding protein</fullName>
    </submittedName>
</protein>
<dbReference type="PRINTS" id="PR00410">
    <property type="entry name" value="PHEHYDRXLASE"/>
</dbReference>
<evidence type="ECO:0000259" key="2">
    <source>
        <dbReference type="PROSITE" id="PS51085"/>
    </source>
</evidence>
<dbReference type="SUPFAM" id="SSF54292">
    <property type="entry name" value="2Fe-2S ferredoxin-like"/>
    <property type="match status" value="1"/>
</dbReference>
<dbReference type="Pfam" id="PF00111">
    <property type="entry name" value="Fer2"/>
    <property type="match status" value="1"/>
</dbReference>
<reference evidence="4" key="1">
    <citation type="submission" date="2022-05" db="EMBL/GenBank/DDBJ databases">
        <title>Sphingomonas sp. strain MG17 Genome sequencing and assembly.</title>
        <authorList>
            <person name="Kim I."/>
        </authorList>
    </citation>
    <scope>NUCLEOTIDE SEQUENCE</scope>
    <source>
        <strain evidence="4">MG17</strain>
    </source>
</reference>
<dbReference type="InterPro" id="IPR036010">
    <property type="entry name" value="2Fe-2S_ferredoxin-like_sf"/>
</dbReference>
<keyword evidence="5" id="KW-1185">Reference proteome</keyword>
<dbReference type="InterPro" id="IPR017927">
    <property type="entry name" value="FAD-bd_FR_type"/>
</dbReference>
<comment type="cofactor">
    <cofactor evidence="1">
        <name>[2Fe-2S] cluster</name>
        <dbReference type="ChEBI" id="CHEBI:190135"/>
    </cofactor>
</comment>
<dbReference type="PANTHER" id="PTHR47354">
    <property type="entry name" value="NADH OXIDOREDUCTASE HCR"/>
    <property type="match status" value="1"/>
</dbReference>
<evidence type="ECO:0000259" key="3">
    <source>
        <dbReference type="PROSITE" id="PS51384"/>
    </source>
</evidence>
<dbReference type="InterPro" id="IPR001433">
    <property type="entry name" value="OxRdtase_FAD/NAD-bd"/>
</dbReference>
<dbReference type="EMBL" id="JAMLDX010000003">
    <property type="protein sequence ID" value="MCP3730013.1"/>
    <property type="molecule type" value="Genomic_DNA"/>
</dbReference>
<dbReference type="PROSITE" id="PS51085">
    <property type="entry name" value="2FE2S_FER_2"/>
    <property type="match status" value="1"/>
</dbReference>
<dbReference type="InterPro" id="IPR050415">
    <property type="entry name" value="MRET"/>
</dbReference>
<dbReference type="Gene3D" id="2.40.30.10">
    <property type="entry name" value="Translation factors"/>
    <property type="match status" value="1"/>
</dbReference>
<dbReference type="InterPro" id="IPR001709">
    <property type="entry name" value="Flavoprot_Pyr_Nucl_cyt_Rdtase"/>
</dbReference>
<dbReference type="SUPFAM" id="SSF52343">
    <property type="entry name" value="Ferredoxin reductase-like, C-terminal NADP-linked domain"/>
    <property type="match status" value="1"/>
</dbReference>
<proteinExistence type="predicted"/>
<dbReference type="PRINTS" id="PR00371">
    <property type="entry name" value="FPNCR"/>
</dbReference>
<dbReference type="Pfam" id="PF00175">
    <property type="entry name" value="NAD_binding_1"/>
    <property type="match status" value="1"/>
</dbReference>
<evidence type="ECO:0000256" key="1">
    <source>
        <dbReference type="ARBA" id="ARBA00034078"/>
    </source>
</evidence>
<dbReference type="InterPro" id="IPR017938">
    <property type="entry name" value="Riboflavin_synthase-like_b-brl"/>
</dbReference>
<dbReference type="Pfam" id="PF00970">
    <property type="entry name" value="FAD_binding_6"/>
    <property type="match status" value="1"/>
</dbReference>
<dbReference type="Gene3D" id="3.10.20.30">
    <property type="match status" value="1"/>
</dbReference>
<evidence type="ECO:0000313" key="4">
    <source>
        <dbReference type="EMBL" id="MCP3730013.1"/>
    </source>
</evidence>
<dbReference type="Gene3D" id="3.40.50.80">
    <property type="entry name" value="Nucleotide-binding domain of ferredoxin-NADP reductase (FNR) module"/>
    <property type="match status" value="1"/>
</dbReference>
<dbReference type="GO" id="GO:0051536">
    <property type="term" value="F:iron-sulfur cluster binding"/>
    <property type="evidence" value="ECO:0007669"/>
    <property type="project" value="InterPro"/>
</dbReference>
<dbReference type="AlphaFoldDB" id="A0A9X2HFU4"/>
<dbReference type="InterPro" id="IPR039261">
    <property type="entry name" value="FNR_nucleotide-bd"/>
</dbReference>
<dbReference type="RefSeq" id="WP_254292126.1">
    <property type="nucleotide sequence ID" value="NZ_JAMLDX010000003.1"/>
</dbReference>
<dbReference type="GO" id="GO:0016491">
    <property type="term" value="F:oxidoreductase activity"/>
    <property type="evidence" value="ECO:0007669"/>
    <property type="project" value="InterPro"/>
</dbReference>
<dbReference type="CDD" id="cd06189">
    <property type="entry name" value="flavin_oxioreductase"/>
    <property type="match status" value="1"/>
</dbReference>
<name>A0A9X2HFU4_9SPHN</name>
<gene>
    <name evidence="4" type="ORF">M9978_06185</name>
</gene>
<dbReference type="PROSITE" id="PS51384">
    <property type="entry name" value="FAD_FR"/>
    <property type="match status" value="1"/>
</dbReference>
<dbReference type="PANTHER" id="PTHR47354:SF5">
    <property type="entry name" value="PROTEIN RFBI"/>
    <property type="match status" value="1"/>
</dbReference>
<feature type="domain" description="FAD-binding FR-type" evidence="3">
    <location>
        <begin position="101"/>
        <end position="203"/>
    </location>
</feature>
<dbReference type="SUPFAM" id="SSF63380">
    <property type="entry name" value="Riboflavin synthase domain-like"/>
    <property type="match status" value="1"/>
</dbReference>
<dbReference type="InterPro" id="IPR012675">
    <property type="entry name" value="Beta-grasp_dom_sf"/>
</dbReference>